<dbReference type="PANTHER" id="PTHR34236:SF1">
    <property type="entry name" value="DIMETHYL SULFOXIDE REDUCTASE TRANSCRIPTIONAL ACTIVATOR"/>
    <property type="match status" value="1"/>
</dbReference>
<dbReference type="RefSeq" id="WP_393972226.1">
    <property type="nucleotide sequence ID" value="NZ_CP133772.1"/>
</dbReference>
<dbReference type="Pfam" id="PF04967">
    <property type="entry name" value="HTH_10"/>
    <property type="match status" value="1"/>
</dbReference>
<protein>
    <submittedName>
        <fullName evidence="2">Helix-turn-helix domain-containing protein</fullName>
    </submittedName>
</protein>
<dbReference type="EMBL" id="CP133772">
    <property type="protein sequence ID" value="WYX99664.1"/>
    <property type="molecule type" value="Genomic_DNA"/>
</dbReference>
<dbReference type="InterPro" id="IPR007050">
    <property type="entry name" value="HTH_bacterioopsin"/>
</dbReference>
<accession>A0AAX4NG29</accession>
<dbReference type="AlphaFoldDB" id="A0AAX4NG29"/>
<dbReference type="PANTHER" id="PTHR34236">
    <property type="entry name" value="DIMETHYL SULFOXIDE REDUCTASE TRANSCRIPTIONAL ACTIVATOR"/>
    <property type="match status" value="1"/>
</dbReference>
<dbReference type="GeneID" id="95966924"/>
<dbReference type="Proteomes" id="UP001451606">
    <property type="component" value="Chromosome"/>
</dbReference>
<evidence type="ECO:0000313" key="2">
    <source>
        <dbReference type="EMBL" id="WYX99664.1"/>
    </source>
</evidence>
<proteinExistence type="predicted"/>
<dbReference type="KEGG" id="omr:OXIME_000200"/>
<evidence type="ECO:0000313" key="3">
    <source>
        <dbReference type="Proteomes" id="UP001451606"/>
    </source>
</evidence>
<reference evidence="2 3" key="1">
    <citation type="submission" date="2023-09" db="EMBL/GenBank/DDBJ databases">
        <authorList>
            <person name="Golyshina O.V."/>
            <person name="Lunev E.A."/>
            <person name="Bargiela R."/>
            <person name="Gaines M.C."/>
            <person name="Daum B."/>
            <person name="Bale N.J."/>
            <person name="Koenen M."/>
            <person name="Sinninghe Damst J.S."/>
            <person name="Yakimov M."/>
            <person name="Golyshin P.N."/>
        </authorList>
    </citation>
    <scope>NUCLEOTIDE SEQUENCE [LARGE SCALE GENOMIC DNA]</scope>
    <source>
        <strain evidence="2 3">M1</strain>
    </source>
</reference>
<keyword evidence="3" id="KW-1185">Reference proteome</keyword>
<gene>
    <name evidence="2" type="ORF">OXIME_000200</name>
</gene>
<feature type="domain" description="HTH bat-type" evidence="1">
    <location>
        <begin position="154"/>
        <end position="206"/>
    </location>
</feature>
<name>A0AAX4NG29_9ARCH</name>
<organism evidence="2 3">
    <name type="scientific">Oxyplasma meridianum</name>
    <dbReference type="NCBI Taxonomy" id="3073602"/>
    <lineage>
        <taxon>Archaea</taxon>
        <taxon>Methanobacteriati</taxon>
        <taxon>Thermoplasmatota</taxon>
        <taxon>Thermoplasmata</taxon>
        <taxon>Thermoplasmatales</taxon>
        <taxon>Thermoplasmataceae</taxon>
        <taxon>Oxyplasma</taxon>
    </lineage>
</organism>
<evidence type="ECO:0000259" key="1">
    <source>
        <dbReference type="Pfam" id="PF04967"/>
    </source>
</evidence>
<sequence length="214" mass="24371">MRVSGLCSLARSSNYGRHPILIQNARIVSGETNHILIMMPARGAEDVFAVMKDDLQKFNVSRYENNIFVDALKTGHGMLKDIFEEDVFPLFPIVASAGVETFRVVSQEKARLETLLEKVNQHNKVERYTLDKVSFAEIMTRNIFSSVYPSLYGLTDKEIGIMKAAFSGGYFEWPRVNDLEDISMENGISKVTTLYHIRKAEKKIIEKIFSRRVA</sequence>